<feature type="region of interest" description="Disordered" evidence="13">
    <location>
        <begin position="387"/>
        <end position="435"/>
    </location>
</feature>
<accession>A0A8K0JRE2</accession>
<feature type="compositionally biased region" description="Low complexity" evidence="13">
    <location>
        <begin position="33"/>
        <end position="54"/>
    </location>
</feature>
<dbReference type="Proteomes" id="UP000812966">
    <property type="component" value="Unassembled WGS sequence"/>
</dbReference>
<comment type="similarity">
    <text evidence="2">Belongs to the LETM1 family.</text>
</comment>
<dbReference type="GO" id="GO:0005743">
    <property type="term" value="C:mitochondrial inner membrane"/>
    <property type="evidence" value="ECO:0007669"/>
    <property type="project" value="UniProtKB-SubCell"/>
</dbReference>
<feature type="compositionally biased region" description="Low complexity" evidence="13">
    <location>
        <begin position="8"/>
        <end position="24"/>
    </location>
</feature>
<keyword evidence="5 14" id="KW-0812">Transmembrane</keyword>
<evidence type="ECO:0000256" key="12">
    <source>
        <dbReference type="SAM" id="Coils"/>
    </source>
</evidence>
<comment type="subcellular location">
    <subcellularLocation>
        <location evidence="1">Mitochondrion inner membrane</location>
        <topology evidence="1">Single-pass membrane protein</topology>
    </subcellularLocation>
</comment>
<keyword evidence="8 11" id="KW-0496">Mitochondrion</keyword>
<dbReference type="GO" id="GO:0015297">
    <property type="term" value="F:antiporter activity"/>
    <property type="evidence" value="ECO:0007669"/>
    <property type="project" value="UniProtKB-KW"/>
</dbReference>
<evidence type="ECO:0000256" key="6">
    <source>
        <dbReference type="ARBA" id="ARBA00022792"/>
    </source>
</evidence>
<evidence type="ECO:0000256" key="13">
    <source>
        <dbReference type="SAM" id="MobiDB-lite"/>
    </source>
</evidence>
<evidence type="ECO:0000256" key="14">
    <source>
        <dbReference type="SAM" id="Phobius"/>
    </source>
</evidence>
<proteinExistence type="inferred from homology"/>
<evidence type="ECO:0000256" key="10">
    <source>
        <dbReference type="ARBA" id="ARBA00031360"/>
    </source>
</evidence>
<dbReference type="PROSITE" id="PS51758">
    <property type="entry name" value="LETM1_RBD"/>
    <property type="match status" value="1"/>
</dbReference>
<evidence type="ECO:0000256" key="4">
    <source>
        <dbReference type="ARBA" id="ARBA00022449"/>
    </source>
</evidence>
<evidence type="ECO:0000256" key="9">
    <source>
        <dbReference type="ARBA" id="ARBA00023136"/>
    </source>
</evidence>
<evidence type="ECO:0000256" key="3">
    <source>
        <dbReference type="ARBA" id="ARBA00020557"/>
    </source>
</evidence>
<dbReference type="OrthoDB" id="275278at2759"/>
<dbReference type="PANTHER" id="PTHR14009">
    <property type="entry name" value="LEUCINE ZIPPER-EF-HAND CONTAINING TRANSMEMBRANE PROTEIN"/>
    <property type="match status" value="1"/>
</dbReference>
<keyword evidence="6" id="KW-0999">Mitochondrion inner membrane</keyword>
<dbReference type="Gene3D" id="1.10.238.10">
    <property type="entry name" value="EF-hand"/>
    <property type="match status" value="1"/>
</dbReference>
<feature type="coiled-coil region" evidence="12">
    <location>
        <begin position="470"/>
        <end position="526"/>
    </location>
</feature>
<dbReference type="EMBL" id="JABELV010000005">
    <property type="protein sequence ID" value="KAG7575251.1"/>
    <property type="molecule type" value="Genomic_DNA"/>
</dbReference>
<feature type="compositionally biased region" description="Basic and acidic residues" evidence="13">
    <location>
        <begin position="396"/>
        <end position="426"/>
    </location>
</feature>
<evidence type="ECO:0000259" key="15">
    <source>
        <dbReference type="PROSITE" id="PS51758"/>
    </source>
</evidence>
<feature type="domain" description="Letm1 RBD" evidence="15">
    <location>
        <begin position="165"/>
        <end position="354"/>
    </location>
</feature>
<dbReference type="InterPro" id="IPR011992">
    <property type="entry name" value="EF-hand-dom_pair"/>
</dbReference>
<dbReference type="Pfam" id="PF07766">
    <property type="entry name" value="LETM1_RBD"/>
    <property type="match status" value="1"/>
</dbReference>
<keyword evidence="4" id="KW-0813">Transport</keyword>
<dbReference type="SUPFAM" id="SSF47473">
    <property type="entry name" value="EF-hand"/>
    <property type="match status" value="1"/>
</dbReference>
<keyword evidence="12" id="KW-0175">Coiled coil</keyword>
<gene>
    <name evidence="16" type="ORF">FFLO_00415</name>
</gene>
<dbReference type="PANTHER" id="PTHR14009:SF1">
    <property type="entry name" value="MITOCHONDRIAL PROTON_CALCIUM EXCHANGER PROTEIN"/>
    <property type="match status" value="1"/>
</dbReference>
<evidence type="ECO:0000313" key="17">
    <source>
        <dbReference type="Proteomes" id="UP000812966"/>
    </source>
</evidence>
<evidence type="ECO:0000256" key="11">
    <source>
        <dbReference type="PROSITE-ProRule" id="PRU01094"/>
    </source>
</evidence>
<keyword evidence="9 14" id="KW-0472">Membrane</keyword>
<evidence type="ECO:0000256" key="7">
    <source>
        <dbReference type="ARBA" id="ARBA00022989"/>
    </source>
</evidence>
<evidence type="ECO:0000256" key="2">
    <source>
        <dbReference type="ARBA" id="ARBA00009584"/>
    </source>
</evidence>
<evidence type="ECO:0000256" key="5">
    <source>
        <dbReference type="ARBA" id="ARBA00022692"/>
    </source>
</evidence>
<evidence type="ECO:0000256" key="8">
    <source>
        <dbReference type="ARBA" id="ARBA00023128"/>
    </source>
</evidence>
<dbReference type="AlphaFoldDB" id="A0A8K0JRE2"/>
<organism evidence="16 17">
    <name type="scientific">Filobasidium floriforme</name>
    <dbReference type="NCBI Taxonomy" id="5210"/>
    <lineage>
        <taxon>Eukaryota</taxon>
        <taxon>Fungi</taxon>
        <taxon>Dikarya</taxon>
        <taxon>Basidiomycota</taxon>
        <taxon>Agaricomycotina</taxon>
        <taxon>Tremellomycetes</taxon>
        <taxon>Filobasidiales</taxon>
        <taxon>Filobasidiaceae</taxon>
        <taxon>Filobasidium</taxon>
    </lineage>
</organism>
<evidence type="ECO:0000256" key="1">
    <source>
        <dbReference type="ARBA" id="ARBA00004434"/>
    </source>
</evidence>
<sequence>MAARRWASTSSSSPSPQSTDNSSSVTADSVKASLASSKDVSTSTSSSSPPSTETKAIDTRPMHKRAWATIKKEAAHYWAGTKLLGSEIKISSKITSKLLKGGSLTRRERRQLRRTTNDLLRLIPFSVFLIVPFMELLLPVALKLFPNMLPSTFEGKLAADEKQRKVLRVRIEMAKFLQETISESGLRAEKVVNSDEFKEFFRKVRSTGEKASSEDVIRVAKLFQDDITLDNLSRPQLVSMCRYMNINAFGTDNFLKHQIRARLEKIRVDDMMIHAEGIDSLSTKELQQACQSRGIRTIGISPSRLREELGQWIEFHYTSRISGVLLILSRAFHYDQQEEGVYRSLEATLSSLPDNLLNEAELDVSGEKASYKEKLEVLQQQQELIEDEAEQEQEETEAREQAKREKKEKEERERLSRLEEEARLAKDMLPGDELTEPAAAAAAEKDGRMTKEQLGELAEALSILSAKSSIVKERDELKQLMSDNIASEEESKLKPVDKETPEVSLNKRIRKMIKTIDNQLETYDEKVGSSLNTIQCNPQGQISLDDLKSAMQVIKHKPDDETIEAVCQKLDVDQDGFVVLDHVVELTQDMGLGIIVDDQAKKILDKGAEIKDTKPKKEDIISD</sequence>
<keyword evidence="7 14" id="KW-1133">Transmembrane helix</keyword>
<dbReference type="InterPro" id="IPR044202">
    <property type="entry name" value="LETM1/MDM38-like"/>
</dbReference>
<keyword evidence="4" id="KW-0050">Antiport</keyword>
<feature type="transmembrane region" description="Helical" evidence="14">
    <location>
        <begin position="119"/>
        <end position="142"/>
    </location>
</feature>
<comment type="caution">
    <text evidence="16">The sequence shown here is derived from an EMBL/GenBank/DDBJ whole genome shotgun (WGS) entry which is preliminary data.</text>
</comment>
<dbReference type="InterPro" id="IPR033122">
    <property type="entry name" value="LETM1-like_RBD"/>
</dbReference>
<dbReference type="GO" id="GO:0030003">
    <property type="term" value="P:intracellular monoatomic cation homeostasis"/>
    <property type="evidence" value="ECO:0007669"/>
    <property type="project" value="TreeGrafter"/>
</dbReference>
<dbReference type="GO" id="GO:0043022">
    <property type="term" value="F:ribosome binding"/>
    <property type="evidence" value="ECO:0007669"/>
    <property type="project" value="InterPro"/>
</dbReference>
<protein>
    <recommendedName>
        <fullName evidence="3">Mitochondrial proton/calcium exchanger protein</fullName>
    </recommendedName>
    <alternativeName>
        <fullName evidence="10">Leucine zipper-EF-hand-containing transmembrane protein 1</fullName>
    </alternativeName>
</protein>
<feature type="region of interest" description="Disordered" evidence="13">
    <location>
        <begin position="1"/>
        <end position="59"/>
    </location>
</feature>
<name>A0A8K0JRE2_9TREE</name>
<reference evidence="16" key="1">
    <citation type="submission" date="2020-04" db="EMBL/GenBank/DDBJ databases">
        <title>Analysis of mating type loci in Filobasidium floriforme.</title>
        <authorList>
            <person name="Nowrousian M."/>
        </authorList>
    </citation>
    <scope>NUCLEOTIDE SEQUENCE</scope>
    <source>
        <strain evidence="16">CBS 6242</strain>
    </source>
</reference>
<keyword evidence="17" id="KW-1185">Reference proteome</keyword>
<evidence type="ECO:0000313" key="16">
    <source>
        <dbReference type="EMBL" id="KAG7575251.1"/>
    </source>
</evidence>